<protein>
    <submittedName>
        <fullName evidence="1">Uncharacterized protein</fullName>
    </submittedName>
</protein>
<organism evidence="1 2">
    <name type="scientific">Candidatus Marithioploca araucensis</name>
    <dbReference type="NCBI Taxonomy" id="70273"/>
    <lineage>
        <taxon>Bacteria</taxon>
        <taxon>Pseudomonadati</taxon>
        <taxon>Pseudomonadota</taxon>
        <taxon>Gammaproteobacteria</taxon>
        <taxon>Thiotrichales</taxon>
        <taxon>Thiotrichaceae</taxon>
        <taxon>Candidatus Marithioploca</taxon>
    </lineage>
</organism>
<keyword evidence="2" id="KW-1185">Reference proteome</keyword>
<dbReference type="Proteomes" id="UP001171945">
    <property type="component" value="Unassembled WGS sequence"/>
</dbReference>
<feature type="non-terminal residue" evidence="1">
    <location>
        <position position="1"/>
    </location>
</feature>
<evidence type="ECO:0000313" key="2">
    <source>
        <dbReference type="Proteomes" id="UP001171945"/>
    </source>
</evidence>
<gene>
    <name evidence="1" type="ORF">QUF54_09230</name>
</gene>
<evidence type="ECO:0000313" key="1">
    <source>
        <dbReference type="EMBL" id="MDM8563522.1"/>
    </source>
</evidence>
<accession>A0ABT7VVC2</accession>
<sequence length="348" mass="39914">ACHSNGMVRARHKTGQTRTGKYNIVPSIPVLPSNQADENNQLRHVTYITAVSNDNLIIQETNFSGKQHGALSWYFAKALNGEADSNRDKYLVPNELRDFMTEKVRDKMNNQQIPKIKTGEDKPGIKLRSLIVEASDSIINIKIKNTKPPRDLKQFRQVESGYDLLFERFNHQIKVFNNTGDEETQFPYDQHRHWQQIINKHRLLKGLANRFNMQLKPIKMTLPEGDDIHKQGELLHFSIEPGDYREGLMALTLFNLAGNGTLQFVYPLTLYGDSYNQIKKFPFHLPPLEVKPPYGGDNLVAILCRQPAYSLHQFLNSKTNPPTIEQVMAHLKDHTCQIGQYGFYSVGR</sequence>
<name>A0ABT7VVC2_9GAMM</name>
<dbReference type="EMBL" id="JAUCGM010000691">
    <property type="protein sequence ID" value="MDM8563522.1"/>
    <property type="molecule type" value="Genomic_DNA"/>
</dbReference>
<reference evidence="1" key="1">
    <citation type="submission" date="2023-06" db="EMBL/GenBank/DDBJ databases">
        <title>Uncultivated large filamentous bacteria from sulfidic sediments reveal new species and different genomic features in energy metabolism and defense.</title>
        <authorList>
            <person name="Fonseca A."/>
        </authorList>
    </citation>
    <scope>NUCLEOTIDE SEQUENCE</scope>
    <source>
        <strain evidence="1">HSG4</strain>
    </source>
</reference>
<dbReference type="Gene3D" id="3.40.50.1460">
    <property type="match status" value="1"/>
</dbReference>
<proteinExistence type="predicted"/>
<comment type="caution">
    <text evidence="1">The sequence shown here is derived from an EMBL/GenBank/DDBJ whole genome shotgun (WGS) entry which is preliminary data.</text>
</comment>